<sequence length="152" mass="16825">MELAADLVFLPYSTELFAPELGSSNAFLPPPRDKVLLVAFRRGWEHLQVTLAPSSALVLAFSAESVWCLYERLPHVSVDSHLFCPLLFVVLGFCLFLRPDALLSVTWAQVVEVAGVAAFQYKLLSWKGRIVPSEHAPVLQFSLCGLPCLRLA</sequence>
<name>A0ABQ5RP42_9CHLO</name>
<reference evidence="1 2" key="1">
    <citation type="journal article" date="2023" name="IScience">
        <title>Expanded male sex-determining region conserved during the evolution of homothallism in the green alga Volvox.</title>
        <authorList>
            <person name="Yamamoto K."/>
            <person name="Matsuzaki R."/>
            <person name="Mahakham W."/>
            <person name="Heman W."/>
            <person name="Sekimoto H."/>
            <person name="Kawachi M."/>
            <person name="Minakuchi Y."/>
            <person name="Toyoda A."/>
            <person name="Nozaki H."/>
        </authorList>
    </citation>
    <scope>NUCLEOTIDE SEQUENCE [LARGE SCALE GENOMIC DNA]</scope>
    <source>
        <strain evidence="1 2">NIES-4468</strain>
    </source>
</reference>
<organism evidence="1 2">
    <name type="scientific">Volvox africanus</name>
    <dbReference type="NCBI Taxonomy" id="51714"/>
    <lineage>
        <taxon>Eukaryota</taxon>
        <taxon>Viridiplantae</taxon>
        <taxon>Chlorophyta</taxon>
        <taxon>core chlorophytes</taxon>
        <taxon>Chlorophyceae</taxon>
        <taxon>CS clade</taxon>
        <taxon>Chlamydomonadales</taxon>
        <taxon>Volvocaceae</taxon>
        <taxon>Volvox</taxon>
    </lineage>
</organism>
<gene>
    <name evidence="1" type="ORF">VaNZ11_001178</name>
</gene>
<comment type="caution">
    <text evidence="1">The sequence shown here is derived from an EMBL/GenBank/DDBJ whole genome shotgun (WGS) entry which is preliminary data.</text>
</comment>
<evidence type="ECO:0000313" key="2">
    <source>
        <dbReference type="Proteomes" id="UP001165090"/>
    </source>
</evidence>
<protein>
    <submittedName>
        <fullName evidence="1">Uncharacterized protein</fullName>
    </submittedName>
</protein>
<accession>A0ABQ5RP42</accession>
<dbReference type="Proteomes" id="UP001165090">
    <property type="component" value="Unassembled WGS sequence"/>
</dbReference>
<keyword evidence="2" id="KW-1185">Reference proteome</keyword>
<proteinExistence type="predicted"/>
<evidence type="ECO:0000313" key="1">
    <source>
        <dbReference type="EMBL" id="GLI59322.1"/>
    </source>
</evidence>
<dbReference type="EMBL" id="BSDZ01000004">
    <property type="protein sequence ID" value="GLI59322.1"/>
    <property type="molecule type" value="Genomic_DNA"/>
</dbReference>